<proteinExistence type="predicted"/>
<dbReference type="Proteomes" id="UP001482620">
    <property type="component" value="Unassembled WGS sequence"/>
</dbReference>
<sequence>MSSDACAIITQLLGVNTCPRSNTPITAMYPQQLDYSLLKLLWDTSSHSSRHPSLILSSHPSENSFSTAREFGIKLRLPFNERQFKTRNMLTRKEARLPLTLLDRFGYSLPIRVPVLPDSK</sequence>
<comment type="caution">
    <text evidence="1">The sequence shown here is derived from an EMBL/GenBank/DDBJ whole genome shotgun (WGS) entry which is preliminary data.</text>
</comment>
<gene>
    <name evidence="1" type="ORF">ILYODFUR_035445</name>
</gene>
<keyword evidence="2" id="KW-1185">Reference proteome</keyword>
<accession>A0ABV0VMF1</accession>
<dbReference type="EMBL" id="JAHRIQ010111023">
    <property type="protein sequence ID" value="MEQ2257503.1"/>
    <property type="molecule type" value="Genomic_DNA"/>
</dbReference>
<protein>
    <submittedName>
        <fullName evidence="1">Uncharacterized protein</fullName>
    </submittedName>
</protein>
<name>A0ABV0VMF1_9TELE</name>
<evidence type="ECO:0000313" key="2">
    <source>
        <dbReference type="Proteomes" id="UP001482620"/>
    </source>
</evidence>
<evidence type="ECO:0000313" key="1">
    <source>
        <dbReference type="EMBL" id="MEQ2257503.1"/>
    </source>
</evidence>
<organism evidence="1 2">
    <name type="scientific">Ilyodon furcidens</name>
    <name type="common">goldbreast splitfin</name>
    <dbReference type="NCBI Taxonomy" id="33524"/>
    <lineage>
        <taxon>Eukaryota</taxon>
        <taxon>Metazoa</taxon>
        <taxon>Chordata</taxon>
        <taxon>Craniata</taxon>
        <taxon>Vertebrata</taxon>
        <taxon>Euteleostomi</taxon>
        <taxon>Actinopterygii</taxon>
        <taxon>Neopterygii</taxon>
        <taxon>Teleostei</taxon>
        <taxon>Neoteleostei</taxon>
        <taxon>Acanthomorphata</taxon>
        <taxon>Ovalentaria</taxon>
        <taxon>Atherinomorphae</taxon>
        <taxon>Cyprinodontiformes</taxon>
        <taxon>Goodeidae</taxon>
        <taxon>Ilyodon</taxon>
    </lineage>
</organism>
<reference evidence="1 2" key="1">
    <citation type="submission" date="2021-06" db="EMBL/GenBank/DDBJ databases">
        <authorList>
            <person name="Palmer J.M."/>
        </authorList>
    </citation>
    <scope>NUCLEOTIDE SEQUENCE [LARGE SCALE GENOMIC DNA]</scope>
    <source>
        <strain evidence="2">if_2019</strain>
        <tissue evidence="1">Muscle</tissue>
    </source>
</reference>